<dbReference type="PANTHER" id="PTHR39072:SF2">
    <property type="match status" value="1"/>
</dbReference>
<dbReference type="AlphaFoldDB" id="A0A653CZP4"/>
<name>A0A653CZP4_CALMS</name>
<dbReference type="Proteomes" id="UP000410492">
    <property type="component" value="Unassembled WGS sequence"/>
</dbReference>
<sequence>MASEPQVASISATPTTEVVQSTTESSDEDRDVTEENLVESVETTTVENDDEDSTEEAEYDDDYYDDEEDYTTTEGTTEAVTEETTVVTEESLTPSTEDYIDEVDEKPTFQDIPEYEPSFPELTESLDSPLLPLKTTVLSSVDFVTSTVTESRLRTYTFVVTRVSGSEQIITSTTEVRPQVKTTVLTEPVTKYTTLTLLDLDDKTDILSSTLDIPSSLLLDQENTASAFSEEARHNLATRVMSNGVEVIVAGDKTTLPGDDAKRILPSSQQVPITLKPSTLTDRMVLMMPQETVTPSESTPLLYNDQFITKTCLTTFTYLTTYLEGSTTAVSSHEQVVSNIATEERNTGKILPTPAVGITLTQYPNLSVGLFRTTYTYLNTILDGEQPLVVSSKHTVTNTVTAPDDYLSFLKPSETSTPLKDTNTYYSTINLEKTLYEGNKSSVISTRELVTQVIITESVPPRATSVMTSYIALDDAVSSPYSTTDVVKTYFVTYTYYNTLVTKTVTKWYIRTYPPPQTW</sequence>
<protein>
    <recommendedName>
        <fullName evidence="4">DUF4758 domain-containing protein</fullName>
    </recommendedName>
</protein>
<feature type="compositionally biased region" description="Low complexity" evidence="1">
    <location>
        <begin position="13"/>
        <end position="24"/>
    </location>
</feature>
<reference evidence="2 3" key="1">
    <citation type="submission" date="2019-01" db="EMBL/GenBank/DDBJ databases">
        <authorList>
            <person name="Sayadi A."/>
        </authorList>
    </citation>
    <scope>NUCLEOTIDE SEQUENCE [LARGE SCALE GENOMIC DNA]</scope>
</reference>
<dbReference type="EMBL" id="CAACVG010009484">
    <property type="protein sequence ID" value="VEN53396.1"/>
    <property type="molecule type" value="Genomic_DNA"/>
</dbReference>
<feature type="region of interest" description="Disordered" evidence="1">
    <location>
        <begin position="1"/>
        <end position="91"/>
    </location>
</feature>
<feature type="compositionally biased region" description="Acidic residues" evidence="1">
    <location>
        <begin position="47"/>
        <end position="71"/>
    </location>
</feature>
<keyword evidence="3" id="KW-1185">Reference proteome</keyword>
<organism evidence="2 3">
    <name type="scientific">Callosobruchus maculatus</name>
    <name type="common">Southern cowpea weevil</name>
    <name type="synonym">Pulse bruchid</name>
    <dbReference type="NCBI Taxonomy" id="64391"/>
    <lineage>
        <taxon>Eukaryota</taxon>
        <taxon>Metazoa</taxon>
        <taxon>Ecdysozoa</taxon>
        <taxon>Arthropoda</taxon>
        <taxon>Hexapoda</taxon>
        <taxon>Insecta</taxon>
        <taxon>Pterygota</taxon>
        <taxon>Neoptera</taxon>
        <taxon>Endopterygota</taxon>
        <taxon>Coleoptera</taxon>
        <taxon>Polyphaga</taxon>
        <taxon>Cucujiformia</taxon>
        <taxon>Chrysomeloidea</taxon>
        <taxon>Chrysomelidae</taxon>
        <taxon>Bruchinae</taxon>
        <taxon>Bruchini</taxon>
        <taxon>Callosobruchus</taxon>
    </lineage>
</organism>
<feature type="compositionally biased region" description="Polar residues" evidence="1">
    <location>
        <begin position="1"/>
        <end position="12"/>
    </location>
</feature>
<proteinExistence type="predicted"/>
<evidence type="ECO:0008006" key="4">
    <source>
        <dbReference type="Google" id="ProtNLM"/>
    </source>
</evidence>
<evidence type="ECO:0000313" key="2">
    <source>
        <dbReference type="EMBL" id="VEN53396.1"/>
    </source>
</evidence>
<feature type="compositionally biased region" description="Low complexity" evidence="1">
    <location>
        <begin position="72"/>
        <end position="91"/>
    </location>
</feature>
<feature type="compositionally biased region" description="Acidic residues" evidence="1">
    <location>
        <begin position="25"/>
        <end position="37"/>
    </location>
</feature>
<evidence type="ECO:0000256" key="1">
    <source>
        <dbReference type="SAM" id="MobiDB-lite"/>
    </source>
</evidence>
<gene>
    <name evidence="2" type="ORF">CALMAC_LOCUS13207</name>
</gene>
<evidence type="ECO:0000313" key="3">
    <source>
        <dbReference type="Proteomes" id="UP000410492"/>
    </source>
</evidence>
<dbReference type="OrthoDB" id="10040649at2759"/>
<accession>A0A653CZP4</accession>
<dbReference type="PANTHER" id="PTHR39072">
    <property type="entry name" value="RE48511P"/>
    <property type="match status" value="1"/>
</dbReference>